<evidence type="ECO:0000256" key="5">
    <source>
        <dbReference type="RuleBase" id="RU000304"/>
    </source>
</evidence>
<evidence type="ECO:0000256" key="4">
    <source>
        <dbReference type="PROSITE-ProRule" id="PRU10141"/>
    </source>
</evidence>
<evidence type="ECO:0000259" key="6">
    <source>
        <dbReference type="PROSITE" id="PS50011"/>
    </source>
</evidence>
<keyword evidence="1 5" id="KW-0808">Transferase</keyword>
<name>A0ABR2JP82_9EUKA</name>
<dbReference type="SMART" id="SM00220">
    <property type="entry name" value="S_TKc"/>
    <property type="match status" value="1"/>
</dbReference>
<dbReference type="PANTHER" id="PTHR44329:SF214">
    <property type="entry name" value="PROTEIN KINASE DOMAIN-CONTAINING PROTEIN"/>
    <property type="match status" value="1"/>
</dbReference>
<dbReference type="PROSITE" id="PS00107">
    <property type="entry name" value="PROTEIN_KINASE_ATP"/>
    <property type="match status" value="1"/>
</dbReference>
<feature type="domain" description="Protein kinase" evidence="6">
    <location>
        <begin position="16"/>
        <end position="311"/>
    </location>
</feature>
<keyword evidence="8" id="KW-1185">Reference proteome</keyword>
<dbReference type="Gene3D" id="3.30.200.20">
    <property type="entry name" value="Phosphorylase Kinase, domain 1"/>
    <property type="match status" value="1"/>
</dbReference>
<evidence type="ECO:0000313" key="8">
    <source>
        <dbReference type="Proteomes" id="UP001470230"/>
    </source>
</evidence>
<dbReference type="Gene3D" id="1.10.510.10">
    <property type="entry name" value="Transferase(Phosphotransferase) domain 1"/>
    <property type="match status" value="1"/>
</dbReference>
<proteinExistence type="inferred from homology"/>
<sequence>MKMMNIFEFPVELNHYNIKEQIGEGVTGIVYKAYDTKNEKDVAIKIIYEKDCFNDNYDFRELFAPNILKLSGISTLLGFRFPLIKEESENIALPKFSIKSKDGQKHKIRFSNAIIVTEYMPNGSIKRYIKDYLKSNGTSHEKMNPTIRNKIIFGIASTMKRVHSHKITHRDLKLENIFLDEKLEPKIADFGMANINEGKVNKSNPPLRIDGPLEFDTQLFVNQSEKYEEDVYSFAFLLYRMFANKILFEGKKQPKSPVQFMMKIGSGERPVRPDGISDSFWELIEMCWNKDASKRPTFCEITEMLKDDRFLLNEFGMSANADEVHEYQKRIESEEVEKEKPKILDIRTTFNFEEQ</sequence>
<evidence type="ECO:0000256" key="2">
    <source>
        <dbReference type="ARBA" id="ARBA00022741"/>
    </source>
</evidence>
<protein>
    <recommendedName>
        <fullName evidence="6">Protein kinase domain-containing protein</fullName>
    </recommendedName>
</protein>
<dbReference type="InterPro" id="IPR051681">
    <property type="entry name" value="Ser/Thr_Kinases-Pseudokinases"/>
</dbReference>
<dbReference type="InterPro" id="IPR008271">
    <property type="entry name" value="Ser/Thr_kinase_AS"/>
</dbReference>
<dbReference type="PROSITE" id="PS50011">
    <property type="entry name" value="PROTEIN_KINASE_DOM"/>
    <property type="match status" value="1"/>
</dbReference>
<organism evidence="7 8">
    <name type="scientific">Tritrichomonas musculus</name>
    <dbReference type="NCBI Taxonomy" id="1915356"/>
    <lineage>
        <taxon>Eukaryota</taxon>
        <taxon>Metamonada</taxon>
        <taxon>Parabasalia</taxon>
        <taxon>Tritrichomonadida</taxon>
        <taxon>Tritrichomonadidae</taxon>
        <taxon>Tritrichomonas</taxon>
    </lineage>
</organism>
<gene>
    <name evidence="7" type="ORF">M9Y10_003080</name>
</gene>
<accession>A0ABR2JP82</accession>
<dbReference type="SUPFAM" id="SSF56112">
    <property type="entry name" value="Protein kinase-like (PK-like)"/>
    <property type="match status" value="1"/>
</dbReference>
<dbReference type="InterPro" id="IPR001245">
    <property type="entry name" value="Ser-Thr/Tyr_kinase_cat_dom"/>
</dbReference>
<dbReference type="PRINTS" id="PR00109">
    <property type="entry name" value="TYRKINASE"/>
</dbReference>
<comment type="similarity">
    <text evidence="5">Belongs to the protein kinase superfamily.</text>
</comment>
<dbReference type="Proteomes" id="UP001470230">
    <property type="component" value="Unassembled WGS sequence"/>
</dbReference>
<keyword evidence="2 4" id="KW-0547">Nucleotide-binding</keyword>
<evidence type="ECO:0000256" key="1">
    <source>
        <dbReference type="ARBA" id="ARBA00022527"/>
    </source>
</evidence>
<keyword evidence="1 5" id="KW-0723">Serine/threonine-protein kinase</keyword>
<keyword evidence="1 5" id="KW-0418">Kinase</keyword>
<keyword evidence="3 4" id="KW-0067">ATP-binding</keyword>
<dbReference type="PANTHER" id="PTHR44329">
    <property type="entry name" value="SERINE/THREONINE-PROTEIN KINASE TNNI3K-RELATED"/>
    <property type="match status" value="1"/>
</dbReference>
<comment type="caution">
    <text evidence="7">The sequence shown here is derived from an EMBL/GenBank/DDBJ whole genome shotgun (WGS) entry which is preliminary data.</text>
</comment>
<evidence type="ECO:0000256" key="3">
    <source>
        <dbReference type="ARBA" id="ARBA00022840"/>
    </source>
</evidence>
<evidence type="ECO:0000313" key="7">
    <source>
        <dbReference type="EMBL" id="KAK8880408.1"/>
    </source>
</evidence>
<dbReference type="EMBL" id="JAPFFF010000010">
    <property type="protein sequence ID" value="KAK8880408.1"/>
    <property type="molecule type" value="Genomic_DNA"/>
</dbReference>
<dbReference type="InterPro" id="IPR000719">
    <property type="entry name" value="Prot_kinase_dom"/>
</dbReference>
<dbReference type="Pfam" id="PF00069">
    <property type="entry name" value="Pkinase"/>
    <property type="match status" value="1"/>
</dbReference>
<dbReference type="InterPro" id="IPR011009">
    <property type="entry name" value="Kinase-like_dom_sf"/>
</dbReference>
<dbReference type="PROSITE" id="PS00108">
    <property type="entry name" value="PROTEIN_KINASE_ST"/>
    <property type="match status" value="1"/>
</dbReference>
<feature type="binding site" evidence="4">
    <location>
        <position position="45"/>
    </location>
    <ligand>
        <name>ATP</name>
        <dbReference type="ChEBI" id="CHEBI:30616"/>
    </ligand>
</feature>
<reference evidence="7 8" key="1">
    <citation type="submission" date="2024-04" db="EMBL/GenBank/DDBJ databases">
        <title>Tritrichomonas musculus Genome.</title>
        <authorList>
            <person name="Alves-Ferreira E."/>
            <person name="Grigg M."/>
            <person name="Lorenzi H."/>
            <person name="Galac M."/>
        </authorList>
    </citation>
    <scope>NUCLEOTIDE SEQUENCE [LARGE SCALE GENOMIC DNA]</scope>
    <source>
        <strain evidence="7 8">EAF2021</strain>
    </source>
</reference>
<dbReference type="InterPro" id="IPR017441">
    <property type="entry name" value="Protein_kinase_ATP_BS"/>
</dbReference>